<comment type="caution">
    <text evidence="3">The sequence shown here is derived from an EMBL/GenBank/DDBJ whole genome shotgun (WGS) entry which is preliminary data.</text>
</comment>
<evidence type="ECO:0000313" key="5">
    <source>
        <dbReference type="Proteomes" id="UP000245980"/>
    </source>
</evidence>
<dbReference type="EMBL" id="QGHT01000016">
    <property type="protein sequence ID" value="PWT42024.1"/>
    <property type="molecule type" value="Genomic_DNA"/>
</dbReference>
<gene>
    <name evidence="3" type="ORF">DKZ22_05215</name>
    <name evidence="2" type="ORF">DKZ35_03630</name>
    <name evidence="1" type="ORF">NX099_02970</name>
</gene>
<name>A0A2R7DTC9_LIMRT</name>
<protein>
    <submittedName>
        <fullName evidence="3">Uncharacterized protein</fullName>
    </submittedName>
</protein>
<reference evidence="1 6" key="3">
    <citation type="journal article" date="2022" name="Front. Cell. Infect. Microbiol.">
        <title>The probiotic and immunomodulation effects of Limosilactobacillus reuteri RGW1 isolated from calf feces.</title>
        <authorList>
            <person name="Huang K."/>
            <person name="Shi W."/>
            <person name="Yang B."/>
            <person name="Wang J."/>
        </authorList>
    </citation>
    <scope>NUCLEOTIDE SEQUENCE [LARGE SCALE GENOMIC DNA]</scope>
    <source>
        <strain evidence="1 6">RGW1</strain>
    </source>
</reference>
<organism evidence="3 5">
    <name type="scientific">Limosilactobacillus reuteri</name>
    <name type="common">Lactobacillus reuteri</name>
    <dbReference type="NCBI Taxonomy" id="1598"/>
    <lineage>
        <taxon>Bacteria</taxon>
        <taxon>Bacillati</taxon>
        <taxon>Bacillota</taxon>
        <taxon>Bacilli</taxon>
        <taxon>Lactobacillales</taxon>
        <taxon>Lactobacillaceae</taxon>
        <taxon>Limosilactobacillus</taxon>
    </lineage>
</organism>
<dbReference type="RefSeq" id="WP_003668163.1">
    <property type="nucleotide sequence ID" value="NZ_CALNWZ010000016.1"/>
</dbReference>
<evidence type="ECO:0000313" key="6">
    <source>
        <dbReference type="Proteomes" id="UP001286376"/>
    </source>
</evidence>
<reference evidence="4 5" key="1">
    <citation type="journal article" date="2018" name="Front. Microbiol.">
        <title>Comparative Genomics of the Herbivore Gut Symbiont Lactobacillus reuteri Reveals Genetic Diversity and Lifestyle Adaptation.</title>
        <authorList>
            <person name="Zhao J."/>
        </authorList>
    </citation>
    <scope>NUCLEOTIDE SEQUENCE [LARGE SCALE GENOMIC DNA]</scope>
    <source>
        <strain evidence="3 5">LR10</strain>
        <strain evidence="4">LR9</strain>
    </source>
</reference>
<dbReference type="Proteomes" id="UP001286376">
    <property type="component" value="Unassembled WGS sequence"/>
</dbReference>
<evidence type="ECO:0000313" key="1">
    <source>
        <dbReference type="EMBL" id="MDV8946375.1"/>
    </source>
</evidence>
<proteinExistence type="predicted"/>
<reference evidence="3" key="2">
    <citation type="submission" date="2018-05" db="EMBL/GenBank/DDBJ databases">
        <authorList>
            <person name="Peng X.Y."/>
            <person name="Xu Y.F."/>
            <person name="Luo D."/>
            <person name="Yu J."/>
            <person name="Gu J.Y."/>
        </authorList>
    </citation>
    <scope>NUCLEOTIDE SEQUENCE</scope>
    <source>
        <strain evidence="3">LR10</strain>
        <strain evidence="2">LR9</strain>
    </source>
</reference>
<sequence length="244" mass="28410">MVNRKIRRSQSEYYDAFIEQLKFLNYAAKLYDSGERTAIKMATPQLRTLFYQQSYGDILINLIPEVNKDQFLSTCQFGEKPIIYGGSVTNAFVAGKYVYLPSCYEKNLEIGHYISFEHWWNGRILIASDTSFTRKELVRFIVNKDGGAHIDPELNEKYYNLKNDIYSLQATKMPNMPGIPFKELHLALLRQVVHETLMSFKKMNFIKDYDPGKNCFNMKNNIFPLHVTQMTINEGKSATPTIYY</sequence>
<dbReference type="OMA" id="DPMIAHI"/>
<evidence type="ECO:0000313" key="2">
    <source>
        <dbReference type="EMBL" id="PWT37765.1"/>
    </source>
</evidence>
<dbReference type="AlphaFoldDB" id="A0A2R7DTC9"/>
<accession>A0A2R7DTC9</accession>
<evidence type="ECO:0000313" key="4">
    <source>
        <dbReference type="Proteomes" id="UP000245735"/>
    </source>
</evidence>
<dbReference type="EMBL" id="JAOTNP010000011">
    <property type="protein sequence ID" value="MDV8946375.1"/>
    <property type="molecule type" value="Genomic_DNA"/>
</dbReference>
<dbReference type="EMBL" id="QGHV01000015">
    <property type="protein sequence ID" value="PWT37765.1"/>
    <property type="molecule type" value="Genomic_DNA"/>
</dbReference>
<reference evidence="1" key="4">
    <citation type="submission" date="2022-08" db="EMBL/GenBank/DDBJ databases">
        <authorList>
            <person name="Huang K."/>
        </authorList>
    </citation>
    <scope>NUCLEOTIDE SEQUENCE</scope>
    <source>
        <strain evidence="1">RGW1</strain>
    </source>
</reference>
<evidence type="ECO:0000313" key="3">
    <source>
        <dbReference type="EMBL" id="PWT42024.1"/>
    </source>
</evidence>
<dbReference type="Proteomes" id="UP000245735">
    <property type="component" value="Unassembled WGS sequence"/>
</dbReference>
<dbReference type="Proteomes" id="UP000245980">
    <property type="component" value="Unassembled WGS sequence"/>
</dbReference>